<reference evidence="9 10" key="1">
    <citation type="submission" date="2024-01" db="EMBL/GenBank/DDBJ databases">
        <title>The genomes of 5 underutilized Papilionoideae crops provide insights into root nodulation and disease resistanc.</title>
        <authorList>
            <person name="Jiang F."/>
        </authorList>
    </citation>
    <scope>NUCLEOTIDE SEQUENCE [LARGE SCALE GENOMIC DNA]</scope>
    <source>
        <strain evidence="9">DUOXIRENSHENG_FW03</strain>
        <tissue evidence="9">Leaves</tissue>
    </source>
</reference>
<keyword evidence="5" id="KW-0694">RNA-binding</keyword>
<proteinExistence type="predicted"/>
<organism evidence="9 10">
    <name type="scientific">Psophocarpus tetragonolobus</name>
    <name type="common">Winged bean</name>
    <name type="synonym">Dolichos tetragonolobus</name>
    <dbReference type="NCBI Taxonomy" id="3891"/>
    <lineage>
        <taxon>Eukaryota</taxon>
        <taxon>Viridiplantae</taxon>
        <taxon>Streptophyta</taxon>
        <taxon>Embryophyta</taxon>
        <taxon>Tracheophyta</taxon>
        <taxon>Spermatophyta</taxon>
        <taxon>Magnoliopsida</taxon>
        <taxon>eudicotyledons</taxon>
        <taxon>Gunneridae</taxon>
        <taxon>Pentapetalae</taxon>
        <taxon>rosids</taxon>
        <taxon>fabids</taxon>
        <taxon>Fabales</taxon>
        <taxon>Fabaceae</taxon>
        <taxon>Papilionoideae</taxon>
        <taxon>50 kb inversion clade</taxon>
        <taxon>NPAAA clade</taxon>
        <taxon>indigoferoid/millettioid clade</taxon>
        <taxon>Phaseoleae</taxon>
        <taxon>Psophocarpus</taxon>
    </lineage>
</organism>
<keyword evidence="10" id="KW-1185">Reference proteome</keyword>
<dbReference type="GO" id="GO:0016787">
    <property type="term" value="F:hydrolase activity"/>
    <property type="evidence" value="ECO:0007669"/>
    <property type="project" value="UniProtKB-KW"/>
</dbReference>
<evidence type="ECO:0000313" key="9">
    <source>
        <dbReference type="EMBL" id="KAK7383008.1"/>
    </source>
</evidence>
<dbReference type="AlphaFoldDB" id="A0AAN9WYF3"/>
<keyword evidence="2" id="KW-0378">Hydrolase</keyword>
<evidence type="ECO:0000256" key="4">
    <source>
        <dbReference type="ARBA" id="ARBA00022840"/>
    </source>
</evidence>
<dbReference type="Proteomes" id="UP001386955">
    <property type="component" value="Unassembled WGS sequence"/>
</dbReference>
<dbReference type="InterPro" id="IPR014014">
    <property type="entry name" value="RNA_helicase_DEAD_Q_motif"/>
</dbReference>
<feature type="compositionally biased region" description="Basic and acidic residues" evidence="7">
    <location>
        <begin position="9"/>
        <end position="19"/>
    </location>
</feature>
<dbReference type="GO" id="GO:0005524">
    <property type="term" value="F:ATP binding"/>
    <property type="evidence" value="ECO:0007669"/>
    <property type="project" value="UniProtKB-KW"/>
</dbReference>
<evidence type="ECO:0000256" key="7">
    <source>
        <dbReference type="SAM" id="MobiDB-lite"/>
    </source>
</evidence>
<keyword evidence="1" id="KW-0547">Nucleotide-binding</keyword>
<evidence type="ECO:0000256" key="3">
    <source>
        <dbReference type="ARBA" id="ARBA00022806"/>
    </source>
</evidence>
<evidence type="ECO:0000256" key="6">
    <source>
        <dbReference type="PROSITE-ProRule" id="PRU00552"/>
    </source>
</evidence>
<keyword evidence="4" id="KW-0067">ATP-binding</keyword>
<keyword evidence="3" id="KW-0347">Helicase</keyword>
<dbReference type="GO" id="GO:0003724">
    <property type="term" value="F:RNA helicase activity"/>
    <property type="evidence" value="ECO:0007669"/>
    <property type="project" value="InterPro"/>
</dbReference>
<dbReference type="Gene3D" id="3.40.50.300">
    <property type="entry name" value="P-loop containing nucleotide triphosphate hydrolases"/>
    <property type="match status" value="2"/>
</dbReference>
<gene>
    <name evidence="9" type="ORF">VNO78_28673</name>
</gene>
<evidence type="ECO:0000259" key="8">
    <source>
        <dbReference type="PROSITE" id="PS51195"/>
    </source>
</evidence>
<evidence type="ECO:0000256" key="1">
    <source>
        <dbReference type="ARBA" id="ARBA00022741"/>
    </source>
</evidence>
<name>A0AAN9WYF3_PSOTE</name>
<accession>A0AAN9WYF3</accession>
<evidence type="ECO:0000256" key="5">
    <source>
        <dbReference type="ARBA" id="ARBA00022884"/>
    </source>
</evidence>
<evidence type="ECO:0000313" key="10">
    <source>
        <dbReference type="Proteomes" id="UP001386955"/>
    </source>
</evidence>
<feature type="domain" description="DEAD-box RNA helicase Q" evidence="8">
    <location>
        <begin position="38"/>
        <end position="66"/>
    </location>
</feature>
<feature type="region of interest" description="Disordered" evidence="7">
    <location>
        <begin position="1"/>
        <end position="24"/>
    </location>
</feature>
<sequence length="184" mass="20662">MQEQIQCKDNLEEKPKEANSQHAKRLLPTSTTCLTCALTATKSKLSNEILKVVEKVGYKTPSPIQMTAISFSLHQRDVLALPRLVVSIIVDNPLRSKILRSGKCNYVVLDEAEHGFKPQVMGVLDVTSFSNLKPENKDEELDKNKIYWTTYMFNTTMPPTIERLAGKYSRNPIVINIGNVGKAN</sequence>
<dbReference type="GO" id="GO:0003723">
    <property type="term" value="F:RNA binding"/>
    <property type="evidence" value="ECO:0007669"/>
    <property type="project" value="UniProtKB-KW"/>
</dbReference>
<evidence type="ECO:0000256" key="2">
    <source>
        <dbReference type="ARBA" id="ARBA00022801"/>
    </source>
</evidence>
<protein>
    <recommendedName>
        <fullName evidence="8">DEAD-box RNA helicase Q domain-containing protein</fullName>
    </recommendedName>
</protein>
<dbReference type="EMBL" id="JAYMYS010000008">
    <property type="protein sequence ID" value="KAK7383008.1"/>
    <property type="molecule type" value="Genomic_DNA"/>
</dbReference>
<comment type="caution">
    <text evidence="9">The sequence shown here is derived from an EMBL/GenBank/DDBJ whole genome shotgun (WGS) entry which is preliminary data.</text>
</comment>
<dbReference type="SUPFAM" id="SSF52540">
    <property type="entry name" value="P-loop containing nucleoside triphosphate hydrolases"/>
    <property type="match status" value="1"/>
</dbReference>
<feature type="short sequence motif" description="Q motif" evidence="6">
    <location>
        <begin position="38"/>
        <end position="66"/>
    </location>
</feature>
<dbReference type="InterPro" id="IPR027417">
    <property type="entry name" value="P-loop_NTPase"/>
</dbReference>
<dbReference type="PROSITE" id="PS51195">
    <property type="entry name" value="Q_MOTIF"/>
    <property type="match status" value="1"/>
</dbReference>
<dbReference type="PANTHER" id="PTHR47958">
    <property type="entry name" value="ATP-DEPENDENT RNA HELICASE DBP3"/>
    <property type="match status" value="1"/>
</dbReference>